<proteinExistence type="predicted"/>
<name>A0A6J4MV81_9CHLR</name>
<accession>A0A6J4MV81</accession>
<sequence length="62" mass="7340">MIVISYEVFQIILVTGLIFALLIMVGALVAIGRRLQRERRHQEGLFDSAEQKWQRRKRGNQW</sequence>
<keyword evidence="1" id="KW-0812">Transmembrane</keyword>
<evidence type="ECO:0000313" key="2">
    <source>
        <dbReference type="EMBL" id="CAA9368170.1"/>
    </source>
</evidence>
<organism evidence="2">
    <name type="scientific">uncultured Chloroflexia bacterium</name>
    <dbReference type="NCBI Taxonomy" id="1672391"/>
    <lineage>
        <taxon>Bacteria</taxon>
        <taxon>Bacillati</taxon>
        <taxon>Chloroflexota</taxon>
        <taxon>Chloroflexia</taxon>
        <taxon>environmental samples</taxon>
    </lineage>
</organism>
<feature type="transmembrane region" description="Helical" evidence="1">
    <location>
        <begin position="12"/>
        <end position="31"/>
    </location>
</feature>
<keyword evidence="1" id="KW-1133">Transmembrane helix</keyword>
<protein>
    <submittedName>
        <fullName evidence="2">Uncharacterized protein</fullName>
    </submittedName>
</protein>
<keyword evidence="1" id="KW-0472">Membrane</keyword>
<dbReference type="AlphaFoldDB" id="A0A6J4MV81"/>
<reference evidence="2" key="1">
    <citation type="submission" date="2020-02" db="EMBL/GenBank/DDBJ databases">
        <authorList>
            <person name="Meier V. D."/>
        </authorList>
    </citation>
    <scope>NUCLEOTIDE SEQUENCE</scope>
    <source>
        <strain evidence="2">AVDCRST_MAG93</strain>
    </source>
</reference>
<gene>
    <name evidence="2" type="ORF">AVDCRST_MAG93-8161</name>
</gene>
<evidence type="ECO:0000256" key="1">
    <source>
        <dbReference type="SAM" id="Phobius"/>
    </source>
</evidence>
<dbReference type="EMBL" id="CADCTR010002751">
    <property type="protein sequence ID" value="CAA9368170.1"/>
    <property type="molecule type" value="Genomic_DNA"/>
</dbReference>